<organism evidence="2 3">
    <name type="scientific">Acetanaerobacterium elongatum</name>
    <dbReference type="NCBI Taxonomy" id="258515"/>
    <lineage>
        <taxon>Bacteria</taxon>
        <taxon>Bacillati</taxon>
        <taxon>Bacillota</taxon>
        <taxon>Clostridia</taxon>
        <taxon>Eubacteriales</taxon>
        <taxon>Oscillospiraceae</taxon>
        <taxon>Acetanaerobacterium</taxon>
    </lineage>
</organism>
<sequence length="310" mass="36113">MPAHITHSIFGNEVLKCRFVNDQSKGYAICGYSISQPAFEWALQGPDILFFAVLAGNKELPQYGSIMHNSKTDELFIKMQEYAVNIKDTSDFKAVFSYICGFVCHYVLDKNCHPYVYYFQKEKKKLNPRHHSVHNKIESDIDSAMAYCKYGIKPQAFQIPDRLLNEQQEYLPIARLYKYLLNNLYGIKVTEQELLTAFKGSKRYYKLIIDRLGLGVIARIIDFFSFKDKRVYSLLRVKRYNRWVMNYEHRAWRNLQRPEITFTQSFDELFEASKPEAALLIQKIASSILNGTPQKITCGDSFDNGKPSRQ</sequence>
<dbReference type="STRING" id="258515.SAMN05192585_11949"/>
<dbReference type="AlphaFoldDB" id="A0A1H0BEM9"/>
<dbReference type="RefSeq" id="WP_092640540.1">
    <property type="nucleotide sequence ID" value="NZ_FNID01000019.1"/>
</dbReference>
<evidence type="ECO:0000313" key="3">
    <source>
        <dbReference type="Proteomes" id="UP000199182"/>
    </source>
</evidence>
<evidence type="ECO:0000259" key="1">
    <source>
        <dbReference type="Pfam" id="PF00882"/>
    </source>
</evidence>
<gene>
    <name evidence="2" type="ORF">SAMN05192585_11949</name>
</gene>
<dbReference type="EMBL" id="FNID01000019">
    <property type="protein sequence ID" value="SDN44097.1"/>
    <property type="molecule type" value="Genomic_DNA"/>
</dbReference>
<dbReference type="InterPro" id="IPR029002">
    <property type="entry name" value="PLPC/GPLD1"/>
</dbReference>
<proteinExistence type="predicted"/>
<evidence type="ECO:0000313" key="2">
    <source>
        <dbReference type="EMBL" id="SDN44097.1"/>
    </source>
</evidence>
<dbReference type="Proteomes" id="UP000199182">
    <property type="component" value="Unassembled WGS sequence"/>
</dbReference>
<dbReference type="Pfam" id="PF00882">
    <property type="entry name" value="Zn_dep_PLPC"/>
    <property type="match status" value="1"/>
</dbReference>
<feature type="domain" description="Phospholipase C/D" evidence="1">
    <location>
        <begin position="6"/>
        <end position="141"/>
    </location>
</feature>
<reference evidence="2 3" key="1">
    <citation type="submission" date="2016-10" db="EMBL/GenBank/DDBJ databases">
        <authorList>
            <person name="de Groot N.N."/>
        </authorList>
    </citation>
    <scope>NUCLEOTIDE SEQUENCE [LARGE SCALE GENOMIC DNA]</scope>
    <source>
        <strain evidence="2 3">CGMCC 1.5012</strain>
    </source>
</reference>
<name>A0A1H0BEM9_9FIRM</name>
<protein>
    <submittedName>
        <fullName evidence="2">Zinc dependent phospholipase C</fullName>
    </submittedName>
</protein>
<keyword evidence="3" id="KW-1185">Reference proteome</keyword>
<dbReference type="OrthoDB" id="9810528at2"/>
<accession>A0A1H0BEM9</accession>